<gene>
    <name evidence="2" type="primary">menE_1</name>
    <name evidence="2" type="ORF">NCTC11938_04219</name>
</gene>
<proteinExistence type="predicted"/>
<dbReference type="Gene3D" id="3.40.50.12780">
    <property type="entry name" value="N-terminal domain of ligase-like"/>
    <property type="match status" value="1"/>
</dbReference>
<dbReference type="InterPro" id="IPR042099">
    <property type="entry name" value="ANL_N_sf"/>
</dbReference>
<dbReference type="AlphaFoldDB" id="A0A379GGE2"/>
<reference evidence="2 3" key="1">
    <citation type="submission" date="2018-06" db="EMBL/GenBank/DDBJ databases">
        <authorList>
            <consortium name="Pathogen Informatics"/>
            <person name="Doyle S."/>
        </authorList>
    </citation>
    <scope>NUCLEOTIDE SEQUENCE [LARGE SCALE GENOMIC DNA]</scope>
    <source>
        <strain evidence="2 3">NCTC11938</strain>
    </source>
</reference>
<dbReference type="InterPro" id="IPR000873">
    <property type="entry name" value="AMP-dep_synth/lig_dom"/>
</dbReference>
<feature type="domain" description="AMP-dependent synthetase/ligase" evidence="1">
    <location>
        <begin position="13"/>
        <end position="71"/>
    </location>
</feature>
<dbReference type="Pfam" id="PF00501">
    <property type="entry name" value="AMP-binding"/>
    <property type="match status" value="1"/>
</dbReference>
<dbReference type="EC" id="6.2.1.26" evidence="2"/>
<keyword evidence="2" id="KW-0436">Ligase</keyword>
<evidence type="ECO:0000313" key="2">
    <source>
        <dbReference type="EMBL" id="SUC39941.1"/>
    </source>
</evidence>
<evidence type="ECO:0000259" key="1">
    <source>
        <dbReference type="Pfam" id="PF00501"/>
    </source>
</evidence>
<protein>
    <submittedName>
        <fullName evidence="2">O-succinylbenzoic acid--CoA ligase</fullName>
        <ecNumber evidence="2">6.2.1.26</ecNumber>
    </submittedName>
</protein>
<dbReference type="Proteomes" id="UP000254191">
    <property type="component" value="Unassembled WGS sequence"/>
</dbReference>
<accession>A0A379GGE2</accession>
<sequence length="85" mass="9908">MATVVNFTQWPWHHWAQLNPNETAIISGDSPITWQQLSCHINQLANHLAKQGVNTKSTVLLRGKNHIHVVLRYLLFFNAVQKYYR</sequence>
<evidence type="ECO:0000313" key="3">
    <source>
        <dbReference type="Proteomes" id="UP000254191"/>
    </source>
</evidence>
<dbReference type="SUPFAM" id="SSF56801">
    <property type="entry name" value="Acetyl-CoA synthetase-like"/>
    <property type="match status" value="1"/>
</dbReference>
<dbReference type="GO" id="GO:0008756">
    <property type="term" value="F:o-succinylbenzoate-CoA ligase activity"/>
    <property type="evidence" value="ECO:0007669"/>
    <property type="project" value="UniProtKB-EC"/>
</dbReference>
<name>A0A379GGE2_PROMI</name>
<organism evidence="2 3">
    <name type="scientific">Proteus mirabilis</name>
    <dbReference type="NCBI Taxonomy" id="584"/>
    <lineage>
        <taxon>Bacteria</taxon>
        <taxon>Pseudomonadati</taxon>
        <taxon>Pseudomonadota</taxon>
        <taxon>Gammaproteobacteria</taxon>
        <taxon>Enterobacterales</taxon>
        <taxon>Morganellaceae</taxon>
        <taxon>Proteus</taxon>
    </lineage>
</organism>
<dbReference type="EMBL" id="UGTS01000006">
    <property type="protein sequence ID" value="SUC39941.1"/>
    <property type="molecule type" value="Genomic_DNA"/>
</dbReference>